<dbReference type="InParanoid" id="A0A1Y2BIX2"/>
<evidence type="ECO:0000313" key="4">
    <source>
        <dbReference type="EMBL" id="ORY34732.1"/>
    </source>
</evidence>
<dbReference type="GO" id="GO:0061133">
    <property type="term" value="F:endopeptidase activator activity"/>
    <property type="evidence" value="ECO:0007669"/>
    <property type="project" value="TreeGrafter"/>
</dbReference>
<organism evidence="4 5">
    <name type="scientific">Naematelia encephala</name>
    <dbReference type="NCBI Taxonomy" id="71784"/>
    <lineage>
        <taxon>Eukaryota</taxon>
        <taxon>Fungi</taxon>
        <taxon>Dikarya</taxon>
        <taxon>Basidiomycota</taxon>
        <taxon>Agaricomycotina</taxon>
        <taxon>Tremellomycetes</taxon>
        <taxon>Tremellales</taxon>
        <taxon>Naemateliaceae</taxon>
        <taxon>Naematelia</taxon>
    </lineage>
</organism>
<dbReference type="Proteomes" id="UP000193986">
    <property type="component" value="Unassembled WGS sequence"/>
</dbReference>
<comment type="caution">
    <text evidence="4">The sequence shown here is derived from an EMBL/GenBank/DDBJ whole genome shotgun (WGS) entry which is preliminary data.</text>
</comment>
<reference evidence="4 5" key="1">
    <citation type="submission" date="2016-07" db="EMBL/GenBank/DDBJ databases">
        <title>Pervasive Adenine N6-methylation of Active Genes in Fungi.</title>
        <authorList>
            <consortium name="DOE Joint Genome Institute"/>
            <person name="Mondo S.J."/>
            <person name="Dannebaum R.O."/>
            <person name="Kuo R.C."/>
            <person name="Labutti K."/>
            <person name="Haridas S."/>
            <person name="Kuo A."/>
            <person name="Salamov A."/>
            <person name="Ahrendt S.R."/>
            <person name="Lipzen A."/>
            <person name="Sullivan W."/>
            <person name="Andreopoulos W.B."/>
            <person name="Clum A."/>
            <person name="Lindquist E."/>
            <person name="Daum C."/>
            <person name="Ramamoorthy G.K."/>
            <person name="Gryganskyi A."/>
            <person name="Culley D."/>
            <person name="Magnuson J.K."/>
            <person name="James T.Y."/>
            <person name="O'Malley M.A."/>
            <person name="Stajich J.E."/>
            <person name="Spatafora J.W."/>
            <person name="Visel A."/>
            <person name="Grigoriev I.V."/>
        </authorList>
    </citation>
    <scope>NUCLEOTIDE SEQUENCE [LARGE SCALE GENOMIC DNA]</scope>
    <source>
        <strain evidence="4 5">68-887.2</strain>
    </source>
</reference>
<evidence type="ECO:0000259" key="3">
    <source>
        <dbReference type="Pfam" id="PF02252"/>
    </source>
</evidence>
<dbReference type="InterPro" id="IPR036997">
    <property type="entry name" value="PA28_C_sf"/>
</dbReference>
<dbReference type="OrthoDB" id="6591885at2759"/>
<dbReference type="GO" id="GO:0005737">
    <property type="term" value="C:cytoplasm"/>
    <property type="evidence" value="ECO:0007669"/>
    <property type="project" value="TreeGrafter"/>
</dbReference>
<keyword evidence="5" id="KW-1185">Reference proteome</keyword>
<dbReference type="PANTHER" id="PTHR10660">
    <property type="entry name" value="PROTEASOME REGULATOR PA28"/>
    <property type="match status" value="1"/>
</dbReference>
<evidence type="ECO:0000256" key="1">
    <source>
        <dbReference type="ARBA" id="ARBA00005883"/>
    </source>
</evidence>
<keyword evidence="2 4" id="KW-0647">Proteasome</keyword>
<proteinExistence type="inferred from homology"/>
<dbReference type="InterPro" id="IPR009077">
    <property type="entry name" value="Proteasome_activ_PA28"/>
</dbReference>
<dbReference type="Pfam" id="PF02252">
    <property type="entry name" value="PA28_C"/>
    <property type="match status" value="1"/>
</dbReference>
<dbReference type="EMBL" id="MCFC01000002">
    <property type="protein sequence ID" value="ORY34732.1"/>
    <property type="molecule type" value="Genomic_DNA"/>
</dbReference>
<protein>
    <submittedName>
        <fullName evidence="4">Proteasome activator pa28</fullName>
    </submittedName>
</protein>
<feature type="domain" description="Proteasome activator PA28 C-terminal" evidence="3">
    <location>
        <begin position="5"/>
        <end position="135"/>
    </location>
</feature>
<dbReference type="SUPFAM" id="SSF47216">
    <property type="entry name" value="Proteasome activator"/>
    <property type="match status" value="1"/>
</dbReference>
<evidence type="ECO:0000256" key="2">
    <source>
        <dbReference type="ARBA" id="ARBA00022942"/>
    </source>
</evidence>
<accession>A0A1Y2BIX2</accession>
<name>A0A1Y2BIX2_9TREE</name>
<dbReference type="GO" id="GO:0005654">
    <property type="term" value="C:nucleoplasm"/>
    <property type="evidence" value="ECO:0007669"/>
    <property type="project" value="TreeGrafter"/>
</dbReference>
<gene>
    <name evidence="4" type="ORF">BCR39DRAFT_514215</name>
</gene>
<sequence>MKQLIALSIKEHEDLHIIVQDLRIWLELEVPIIEDGNHFGADVQAQLAKELVENYKRSNGFQTGCRGHHADRLKYAADWAKYPNLIDFQAAIQISDRSDHVLLRSYLRSLLMAYGGMLNKFQRNWAKVINPKGTGSTDTMY</sequence>
<dbReference type="GO" id="GO:2000045">
    <property type="term" value="P:regulation of G1/S transition of mitotic cell cycle"/>
    <property type="evidence" value="ECO:0007669"/>
    <property type="project" value="TreeGrafter"/>
</dbReference>
<dbReference type="AlphaFoldDB" id="A0A1Y2BIX2"/>
<dbReference type="InterPro" id="IPR036252">
    <property type="entry name" value="Proteasome_activ_sf"/>
</dbReference>
<dbReference type="PANTHER" id="PTHR10660:SF2">
    <property type="entry name" value="LD45860P"/>
    <property type="match status" value="1"/>
</dbReference>
<dbReference type="STRING" id="71784.A0A1Y2BIX2"/>
<comment type="similarity">
    <text evidence="1">Belongs to the PA28 family.</text>
</comment>
<dbReference type="Gene3D" id="1.20.120.180">
    <property type="entry name" value="Proteasome activator pa28, C-terminal domain"/>
    <property type="match status" value="1"/>
</dbReference>
<evidence type="ECO:0000313" key="5">
    <source>
        <dbReference type="Proteomes" id="UP000193986"/>
    </source>
</evidence>
<dbReference type="GO" id="GO:0008537">
    <property type="term" value="C:proteasome activator complex"/>
    <property type="evidence" value="ECO:0007669"/>
    <property type="project" value="InterPro"/>
</dbReference>
<dbReference type="GO" id="GO:0061136">
    <property type="term" value="P:regulation of proteasomal protein catabolic process"/>
    <property type="evidence" value="ECO:0007669"/>
    <property type="project" value="TreeGrafter"/>
</dbReference>
<dbReference type="InterPro" id="IPR003186">
    <property type="entry name" value="PA28_C"/>
</dbReference>